<organism evidence="1 2">
    <name type="scientific">Kaistella daneshvariae</name>
    <dbReference type="NCBI Taxonomy" id="2487074"/>
    <lineage>
        <taxon>Bacteria</taxon>
        <taxon>Pseudomonadati</taxon>
        <taxon>Bacteroidota</taxon>
        <taxon>Flavobacteriia</taxon>
        <taxon>Flavobacteriales</taxon>
        <taxon>Weeksellaceae</taxon>
        <taxon>Chryseobacterium group</taxon>
        <taxon>Kaistella</taxon>
    </lineage>
</organism>
<dbReference type="AlphaFoldDB" id="A0A3N0WV16"/>
<evidence type="ECO:0000313" key="2">
    <source>
        <dbReference type="Proteomes" id="UP000270224"/>
    </source>
</evidence>
<reference evidence="2" key="1">
    <citation type="submission" date="2018-11" db="EMBL/GenBank/DDBJ databases">
        <title>Proposal to divide the Flavobacteriaceae and reorganize its genera based on Amino Acid Identity values calculated from whole genome sequences.</title>
        <authorList>
            <person name="Nicholson A.C."/>
            <person name="Gulvik C.A."/>
            <person name="Whitney A.M."/>
            <person name="Humrighouse B.W."/>
            <person name="Bell M."/>
            <person name="Holmens B."/>
            <person name="Steigerwalt A."/>
            <person name="Villarma A."/>
            <person name="Sheth M."/>
            <person name="Batra D."/>
            <person name="Pryor J."/>
            <person name="Bernardet J.-F."/>
            <person name="Hugo C."/>
            <person name="Kampfer P."/>
            <person name="Newman J."/>
            <person name="Mcquiston J.R."/>
        </authorList>
    </citation>
    <scope>NUCLEOTIDE SEQUENCE [LARGE SCALE GENOMIC DNA]</scope>
    <source>
        <strain evidence="2">H3056</strain>
    </source>
</reference>
<gene>
    <name evidence="1" type="ORF">EGI11_09910</name>
</gene>
<dbReference type="Proteomes" id="UP000270224">
    <property type="component" value="Unassembled WGS sequence"/>
</dbReference>
<name>A0A3N0WV16_9FLAO</name>
<sequence length="59" mass="6641">MPISDGSFTGNKFATRPERSSFCETKWSKKAGVEDGKSRPKNQIYKIEKFALLAANFPE</sequence>
<accession>A0A3N0WV16</accession>
<proteinExistence type="predicted"/>
<protein>
    <submittedName>
        <fullName evidence="1">Uncharacterized protein</fullName>
    </submittedName>
</protein>
<dbReference type="EMBL" id="RJUG01000004">
    <property type="protein sequence ID" value="ROI07969.1"/>
    <property type="molecule type" value="Genomic_DNA"/>
</dbReference>
<comment type="caution">
    <text evidence="1">The sequence shown here is derived from an EMBL/GenBank/DDBJ whole genome shotgun (WGS) entry which is preliminary data.</text>
</comment>
<evidence type="ECO:0000313" key="1">
    <source>
        <dbReference type="EMBL" id="ROI07969.1"/>
    </source>
</evidence>